<gene>
    <name evidence="1" type="ORF">WHH00_08410</name>
</gene>
<keyword evidence="2" id="KW-1185">Reference proteome</keyword>
<dbReference type="RefSeq" id="WP_406638024.1">
    <property type="nucleotide sequence ID" value="NZ_CP148033.1"/>
</dbReference>
<name>A0ABZ2R8Z3_9MICC</name>
<protein>
    <submittedName>
        <fullName evidence="1">Uncharacterized protein</fullName>
    </submittedName>
</protein>
<proteinExistence type="predicted"/>
<evidence type="ECO:0000313" key="1">
    <source>
        <dbReference type="EMBL" id="WXK94801.1"/>
    </source>
</evidence>
<reference evidence="1 2" key="1">
    <citation type="submission" date="2024-03" db="EMBL/GenBank/DDBJ databases">
        <title>Rhodococcus navarretei sp. nov. and Pseudarthrobacter quantumdoti sp. nov., two new species with the ability to biosynthesize Quantum Dots isolated from soil samples at Union Glacier, Antarctica.</title>
        <authorList>
            <person name="Vargas M."/>
        </authorList>
    </citation>
    <scope>NUCLEOTIDE SEQUENCE [LARGE SCALE GENOMIC DNA]</scope>
    <source>
        <strain evidence="1 2">RC-2-3</strain>
    </source>
</reference>
<evidence type="ECO:0000313" key="2">
    <source>
        <dbReference type="Proteomes" id="UP001623384"/>
    </source>
</evidence>
<accession>A0ABZ2R8Z3</accession>
<sequence>MAFSFSAKQRRATNRQIAEVQQMLATAETYDFNRGESYEADKLGDFVSHFSAEILGSPLPNSRELGRQLAAETVNSRFPDAVNAAWLVAVELPSSKITELSNMLGPMGVTNGATFFTDEFPDRVKEPILGRKLNLWRGPAAIATIILATHAAQMGYVWSGRELS</sequence>
<organism evidence="1 2">
    <name type="scientific">Pseudarthrobacter quantipunctorum</name>
    <dbReference type="NCBI Taxonomy" id="3128980"/>
    <lineage>
        <taxon>Bacteria</taxon>
        <taxon>Bacillati</taxon>
        <taxon>Actinomycetota</taxon>
        <taxon>Actinomycetes</taxon>
        <taxon>Micrococcales</taxon>
        <taxon>Micrococcaceae</taxon>
        <taxon>Pseudarthrobacter</taxon>
    </lineage>
</organism>
<dbReference type="Proteomes" id="UP001623384">
    <property type="component" value="Chromosome"/>
</dbReference>
<dbReference type="EMBL" id="CP148033">
    <property type="protein sequence ID" value="WXK94801.1"/>
    <property type="molecule type" value="Genomic_DNA"/>
</dbReference>